<proteinExistence type="predicted"/>
<keyword evidence="2" id="KW-1185">Reference proteome</keyword>
<evidence type="ECO:0000313" key="2">
    <source>
        <dbReference type="Proteomes" id="UP000256328"/>
    </source>
</evidence>
<name>A0A3D8TA58_9HELO</name>
<protein>
    <submittedName>
        <fullName evidence="1">Uncharacterized protein</fullName>
    </submittedName>
</protein>
<evidence type="ECO:0000313" key="1">
    <source>
        <dbReference type="EMBL" id="RDW94878.1"/>
    </source>
</evidence>
<dbReference type="EMBL" id="PDLN01000001">
    <property type="protein sequence ID" value="RDW94878.1"/>
    <property type="molecule type" value="Genomic_DNA"/>
</dbReference>
<dbReference type="Proteomes" id="UP000256328">
    <property type="component" value="Unassembled WGS sequence"/>
</dbReference>
<accession>A0A3D8TA58</accession>
<dbReference type="AlphaFoldDB" id="A0A3D8TA58"/>
<comment type="caution">
    <text evidence="1">The sequence shown here is derived from an EMBL/GenBank/DDBJ whole genome shotgun (WGS) entry which is preliminary data.</text>
</comment>
<sequence>MTSEFGAMHTLEAGYQVVGEESGNEVAQTVELLADTAACKLDDVYWQRCIALTSAHVPGQGRRSDPTHKLLRTSL</sequence>
<gene>
    <name evidence="1" type="ORF">BP5796_00641</name>
</gene>
<reference evidence="1 2" key="1">
    <citation type="journal article" date="2018" name="IMA Fungus">
        <title>IMA Genome-F 9: Draft genome sequence of Annulohypoxylon stygium, Aspergillus mulundensis, Berkeleyomyces basicola (syn. Thielaviopsis basicola), Ceratocystis smalleyi, two Cercospora beticola strains, Coleophoma cylindrospora, Fusarium fracticaudum, Phialophora cf. hyalina, and Morchella septimelata.</title>
        <authorList>
            <person name="Wingfield B.D."/>
            <person name="Bills G.F."/>
            <person name="Dong Y."/>
            <person name="Huang W."/>
            <person name="Nel W.J."/>
            <person name="Swalarsk-Parry B.S."/>
            <person name="Vaghefi N."/>
            <person name="Wilken P.M."/>
            <person name="An Z."/>
            <person name="de Beer Z.W."/>
            <person name="De Vos L."/>
            <person name="Chen L."/>
            <person name="Duong T.A."/>
            <person name="Gao Y."/>
            <person name="Hammerbacher A."/>
            <person name="Kikkert J.R."/>
            <person name="Li Y."/>
            <person name="Li H."/>
            <person name="Li K."/>
            <person name="Li Q."/>
            <person name="Liu X."/>
            <person name="Ma X."/>
            <person name="Naidoo K."/>
            <person name="Pethybridge S.J."/>
            <person name="Sun J."/>
            <person name="Steenkamp E.T."/>
            <person name="van der Nest M.A."/>
            <person name="van Wyk S."/>
            <person name="Wingfield M.J."/>
            <person name="Xiong C."/>
            <person name="Yue Q."/>
            <person name="Zhang X."/>
        </authorList>
    </citation>
    <scope>NUCLEOTIDE SEQUENCE [LARGE SCALE GENOMIC DNA]</scope>
    <source>
        <strain evidence="1 2">BP5796</strain>
    </source>
</reference>
<organism evidence="1 2">
    <name type="scientific">Coleophoma crateriformis</name>
    <dbReference type="NCBI Taxonomy" id="565419"/>
    <lineage>
        <taxon>Eukaryota</taxon>
        <taxon>Fungi</taxon>
        <taxon>Dikarya</taxon>
        <taxon>Ascomycota</taxon>
        <taxon>Pezizomycotina</taxon>
        <taxon>Leotiomycetes</taxon>
        <taxon>Helotiales</taxon>
        <taxon>Dermateaceae</taxon>
        <taxon>Coleophoma</taxon>
    </lineage>
</organism>